<feature type="region of interest" description="Disordered" evidence="1">
    <location>
        <begin position="1"/>
        <end position="65"/>
    </location>
</feature>
<evidence type="ECO:0000256" key="1">
    <source>
        <dbReference type="SAM" id="MobiDB-lite"/>
    </source>
</evidence>
<feature type="compositionally biased region" description="Basic and acidic residues" evidence="1">
    <location>
        <begin position="24"/>
        <end position="65"/>
    </location>
</feature>
<feature type="region of interest" description="Disordered" evidence="1">
    <location>
        <begin position="398"/>
        <end position="439"/>
    </location>
</feature>
<sequence>MQELIAERDAQRRKRQEQAQASMAERDARIRERQKQAKASIAERDARIREREEARGVQSAHVDETEALHQRVVSKWTTLGVRSAPSQDLPSGMVEEGGDEEEGGTAGEMEFQMERPGTPLERDTASLPEQSPTRDEDMADEPGPAQSSGGTPKRPGDALKETSSKKKKKPSQRSLAKAAYEATDPEKFTIRYFDNNGNQVTLSTDSSLEGRVLRFWNETRGVASGQGSYCTRLNGYASNKPVGYCMGCRVISSARCQHKQGQGENEACNACVTRARPCINFHDEVLLVYPQSTSQPSQRGVPGKVAFGKPHRRLETTCSLRAPSSDISRHEKPWFVSTKNGKTWDTQPRLLVFGISKDPRERDSSASTVRTLNQSRPQTIHPTLRQTLRVARVSFAWHPPIPPQGRSLDPDHRDQGFRYHRDGSRRQTRSMKRSVMAQAKPDEDCYRACWQRPSRDDDPRHETSLPCLSCIRQNPTTASTAPNTQRMCCRACFSWLRLRCGSRLSTTTRNNTCCFRPTLVNKHKHQTTDCASSNARLQDASPEIHCRSVSARGWREIQRNFRNLLPSTHDEAAFLTGACGCLPLGGCLCTPFPIGQRLFSLLFNLSTNSLGIMASNSSCFKASSIPRPDNASVSLSTDPRACSTLLSLAFCLISLVRRDSHHSPSLSLALGARLECTSTVTSRSRLGQAPDSTPYPMIAFDSSDTYATVTDAAVELYESSRIAALEQEVAVQATRWHNASDPWFDQLHYLSRTQGGTTVQYLPQTQQTRQGLHTTWTRRVCRTFRGMANVPEPFSNVSEEVSRFAKLFPPTPHFQDSMAWGDIFTHSALPRISGLRFALLQGQDDCIQPLPRHRCILQRRIRGTEHRVYSGTSGQIFLCTTKMDETQTFKKQSVSRPPPSTQRGTTVLSTTSDLVGAYIGRTNHVATPSASMLSVHHRIDAITSVLLTREQQSIQHLTDVITSVLAQTLNQSGNCARFGRPDNHFHAVPSFQGTDDLDITSPEHRVHHEVVQVPKGKSNLSAFSHCTSNTQQGDVQERCHGHISHDGDQIIYLRDCLTVHKTCGHTIADSSSNQSEKQQSIQHRTDAIICTDQTVNQEATASLLHFHSMTMLQFYAHSNFGFSPGVAQNPHPTGGCAAIRRNGEPRPLRWARKIPWSNPQLQHRTLLTHNKFNLAYSATKLEELQILLACKLLTQLLPHINMSFKKRPAFPVRFYNKPLEAGDSIELDVRVPLVVDITHAKSFSRHGASSSTSNSAVSPLLLPGTESLQDFQGRTRDNINMAHMRPDGTTTSKPSVFEIARAQRVCRTFRDVIIFSNEIR</sequence>
<dbReference type="EMBL" id="ML993605">
    <property type="protein sequence ID" value="KAF2164189.1"/>
    <property type="molecule type" value="Genomic_DNA"/>
</dbReference>
<feature type="compositionally biased region" description="Basic and acidic residues" evidence="1">
    <location>
        <begin position="408"/>
        <end position="425"/>
    </location>
</feature>
<name>A0A6A6CEV2_ZASCE</name>
<feature type="compositionally biased region" description="Basic and acidic residues" evidence="1">
    <location>
        <begin position="1"/>
        <end position="10"/>
    </location>
</feature>
<protein>
    <submittedName>
        <fullName evidence="2">Uncharacterized protein</fullName>
    </submittedName>
</protein>
<keyword evidence="3" id="KW-1185">Reference proteome</keyword>
<evidence type="ECO:0000313" key="2">
    <source>
        <dbReference type="EMBL" id="KAF2164189.1"/>
    </source>
</evidence>
<dbReference type="GeneID" id="54566706"/>
<accession>A0A6A6CEV2</accession>
<evidence type="ECO:0000313" key="3">
    <source>
        <dbReference type="Proteomes" id="UP000799537"/>
    </source>
</evidence>
<proteinExistence type="predicted"/>
<dbReference type="RefSeq" id="XP_033665078.1">
    <property type="nucleotide sequence ID" value="XM_033813434.1"/>
</dbReference>
<dbReference type="Proteomes" id="UP000799537">
    <property type="component" value="Unassembled WGS sequence"/>
</dbReference>
<feature type="region of interest" description="Disordered" evidence="1">
    <location>
        <begin position="77"/>
        <end position="180"/>
    </location>
</feature>
<gene>
    <name evidence="2" type="ORF">M409DRAFT_56885</name>
</gene>
<reference evidence="2" key="1">
    <citation type="journal article" date="2020" name="Stud. Mycol.">
        <title>101 Dothideomycetes genomes: a test case for predicting lifestyles and emergence of pathogens.</title>
        <authorList>
            <person name="Haridas S."/>
            <person name="Albert R."/>
            <person name="Binder M."/>
            <person name="Bloem J."/>
            <person name="Labutti K."/>
            <person name="Salamov A."/>
            <person name="Andreopoulos B."/>
            <person name="Baker S."/>
            <person name="Barry K."/>
            <person name="Bills G."/>
            <person name="Bluhm B."/>
            <person name="Cannon C."/>
            <person name="Castanera R."/>
            <person name="Culley D."/>
            <person name="Daum C."/>
            <person name="Ezra D."/>
            <person name="Gonzalez J."/>
            <person name="Henrissat B."/>
            <person name="Kuo A."/>
            <person name="Liang C."/>
            <person name="Lipzen A."/>
            <person name="Lutzoni F."/>
            <person name="Magnuson J."/>
            <person name="Mondo S."/>
            <person name="Nolan M."/>
            <person name="Ohm R."/>
            <person name="Pangilinan J."/>
            <person name="Park H.-J."/>
            <person name="Ramirez L."/>
            <person name="Alfaro M."/>
            <person name="Sun H."/>
            <person name="Tritt A."/>
            <person name="Yoshinaga Y."/>
            <person name="Zwiers L.-H."/>
            <person name="Turgeon B."/>
            <person name="Goodwin S."/>
            <person name="Spatafora J."/>
            <person name="Crous P."/>
            <person name="Grigoriev I."/>
        </authorList>
    </citation>
    <scope>NUCLEOTIDE SEQUENCE</scope>
    <source>
        <strain evidence="2">ATCC 36951</strain>
    </source>
</reference>
<organism evidence="2 3">
    <name type="scientific">Zasmidium cellare ATCC 36951</name>
    <dbReference type="NCBI Taxonomy" id="1080233"/>
    <lineage>
        <taxon>Eukaryota</taxon>
        <taxon>Fungi</taxon>
        <taxon>Dikarya</taxon>
        <taxon>Ascomycota</taxon>
        <taxon>Pezizomycotina</taxon>
        <taxon>Dothideomycetes</taxon>
        <taxon>Dothideomycetidae</taxon>
        <taxon>Mycosphaerellales</taxon>
        <taxon>Mycosphaerellaceae</taxon>
        <taxon>Zasmidium</taxon>
    </lineage>
</organism>
<feature type="compositionally biased region" description="Basic and acidic residues" evidence="1">
    <location>
        <begin position="154"/>
        <end position="164"/>
    </location>
</feature>